<dbReference type="NCBIfam" id="TIGR02436">
    <property type="entry name" value="four helix bundle protein"/>
    <property type="match status" value="1"/>
</dbReference>
<protein>
    <submittedName>
        <fullName evidence="1">Four helix bundle protein</fullName>
    </submittedName>
</protein>
<dbReference type="PANTHER" id="PTHR38471:SF2">
    <property type="entry name" value="FOUR HELIX BUNDLE PROTEIN"/>
    <property type="match status" value="1"/>
</dbReference>
<comment type="caution">
    <text evidence="1">The sequence shown here is derived from an EMBL/GenBank/DDBJ whole genome shotgun (WGS) entry which is preliminary data.</text>
</comment>
<dbReference type="PIRSF" id="PIRSF035652">
    <property type="entry name" value="CHP02436"/>
    <property type="match status" value="1"/>
</dbReference>
<name>A0A2H0BML7_9BACT</name>
<sequence>MGNKLKIKDKRFKIKDKKFKMETGINKQKNDFKTRTYLWTLALVKLIEKMPKSVFGEVVSKQVLRSGTSIIANYIEAKAASSRKDFTNFFNYSLKSANESKVWLALIRDTTNNQKIKTEAKKLLGELEEIAKILGASLLKLRGRK</sequence>
<dbReference type="SUPFAM" id="SSF158446">
    <property type="entry name" value="IVS-encoded protein-like"/>
    <property type="match status" value="1"/>
</dbReference>
<gene>
    <name evidence="1" type="ORF">COX02_01165</name>
</gene>
<organism evidence="1 2">
    <name type="scientific">Candidatus Vogelbacteria bacterium CG22_combo_CG10-13_8_21_14_all_37_9</name>
    <dbReference type="NCBI Taxonomy" id="1975046"/>
    <lineage>
        <taxon>Bacteria</taxon>
        <taxon>Candidatus Vogeliibacteriota</taxon>
    </lineage>
</organism>
<dbReference type="InterPro" id="IPR036583">
    <property type="entry name" value="23S_rRNA_IVS_sf"/>
</dbReference>
<evidence type="ECO:0000313" key="1">
    <source>
        <dbReference type="EMBL" id="PIP58270.1"/>
    </source>
</evidence>
<accession>A0A2H0BML7</accession>
<reference evidence="1 2" key="1">
    <citation type="submission" date="2017-09" db="EMBL/GenBank/DDBJ databases">
        <title>Depth-based differentiation of microbial function through sediment-hosted aquifers and enrichment of novel symbionts in the deep terrestrial subsurface.</title>
        <authorList>
            <person name="Probst A.J."/>
            <person name="Ladd B."/>
            <person name="Jarett J.K."/>
            <person name="Geller-Mcgrath D.E."/>
            <person name="Sieber C.M."/>
            <person name="Emerson J.B."/>
            <person name="Anantharaman K."/>
            <person name="Thomas B.C."/>
            <person name="Malmstrom R."/>
            <person name="Stieglmeier M."/>
            <person name="Klingl A."/>
            <person name="Woyke T."/>
            <person name="Ryan C.M."/>
            <person name="Banfield J.F."/>
        </authorList>
    </citation>
    <scope>NUCLEOTIDE SEQUENCE [LARGE SCALE GENOMIC DNA]</scope>
    <source>
        <strain evidence="1">CG22_combo_CG10-13_8_21_14_all_37_9</strain>
    </source>
</reference>
<dbReference type="Pfam" id="PF05635">
    <property type="entry name" value="23S_rRNA_IVP"/>
    <property type="match status" value="1"/>
</dbReference>
<dbReference type="InterPro" id="IPR012657">
    <property type="entry name" value="23S_rRNA-intervening_sequence"/>
</dbReference>
<dbReference type="PANTHER" id="PTHR38471">
    <property type="entry name" value="FOUR HELIX BUNDLE PROTEIN"/>
    <property type="match status" value="1"/>
</dbReference>
<dbReference type="Proteomes" id="UP000229334">
    <property type="component" value="Unassembled WGS sequence"/>
</dbReference>
<dbReference type="AlphaFoldDB" id="A0A2H0BML7"/>
<proteinExistence type="predicted"/>
<dbReference type="EMBL" id="PCSX01000020">
    <property type="protein sequence ID" value="PIP58270.1"/>
    <property type="molecule type" value="Genomic_DNA"/>
</dbReference>
<evidence type="ECO:0000313" key="2">
    <source>
        <dbReference type="Proteomes" id="UP000229334"/>
    </source>
</evidence>
<dbReference type="Gene3D" id="1.20.1440.60">
    <property type="entry name" value="23S rRNA-intervening sequence"/>
    <property type="match status" value="1"/>
</dbReference>